<dbReference type="Proteomes" id="UP000566819">
    <property type="component" value="Unassembled WGS sequence"/>
</dbReference>
<name>A0A8H4RS41_9HELO</name>
<dbReference type="OrthoDB" id="4338738at2759"/>
<comment type="caution">
    <text evidence="1">The sequence shown here is derived from an EMBL/GenBank/DDBJ whole genome shotgun (WGS) entry which is preliminary data.</text>
</comment>
<dbReference type="AlphaFoldDB" id="A0A8H4RS41"/>
<proteinExistence type="predicted"/>
<reference evidence="1 2" key="1">
    <citation type="submission" date="2020-03" db="EMBL/GenBank/DDBJ databases">
        <title>Draft Genome Sequence of Cudoniella acicularis.</title>
        <authorList>
            <person name="Buettner E."/>
            <person name="Kellner H."/>
        </authorList>
    </citation>
    <scope>NUCLEOTIDE SEQUENCE [LARGE SCALE GENOMIC DNA]</scope>
    <source>
        <strain evidence="1 2">DSM 108380</strain>
    </source>
</reference>
<evidence type="ECO:0000313" key="2">
    <source>
        <dbReference type="Proteomes" id="UP000566819"/>
    </source>
</evidence>
<sequence>MSQLTATAAAAATFAAATYGASPAATPATPILPALPPLPPRPTAAMASLAGLVPVRSAVLRPGRTSTTTRPANLEALLSQLVSQINNPECAHYTRGSRVWVTCVSVAGFFGRSYANCHHSSEGARYSLRVAAPAASLVLLVKLIGL</sequence>
<dbReference type="EMBL" id="JAAMPI010000213">
    <property type="protein sequence ID" value="KAF4634041.1"/>
    <property type="molecule type" value="Genomic_DNA"/>
</dbReference>
<gene>
    <name evidence="1" type="ORF">G7Y89_g4074</name>
</gene>
<evidence type="ECO:0000313" key="1">
    <source>
        <dbReference type="EMBL" id="KAF4634041.1"/>
    </source>
</evidence>
<organism evidence="1 2">
    <name type="scientific">Cudoniella acicularis</name>
    <dbReference type="NCBI Taxonomy" id="354080"/>
    <lineage>
        <taxon>Eukaryota</taxon>
        <taxon>Fungi</taxon>
        <taxon>Dikarya</taxon>
        <taxon>Ascomycota</taxon>
        <taxon>Pezizomycotina</taxon>
        <taxon>Leotiomycetes</taxon>
        <taxon>Helotiales</taxon>
        <taxon>Tricladiaceae</taxon>
        <taxon>Cudoniella</taxon>
    </lineage>
</organism>
<protein>
    <submittedName>
        <fullName evidence="1">Uncharacterized protein</fullName>
    </submittedName>
</protein>
<keyword evidence="2" id="KW-1185">Reference proteome</keyword>
<accession>A0A8H4RS41</accession>